<accession>A0ABS7CM80</accession>
<evidence type="ECO:0000313" key="3">
    <source>
        <dbReference type="Proteomes" id="UP001519887"/>
    </source>
</evidence>
<protein>
    <submittedName>
        <fullName evidence="2">Glycerol-3-phosphate dehydrogenase</fullName>
    </submittedName>
</protein>
<dbReference type="Gene3D" id="1.10.8.870">
    <property type="entry name" value="Alpha-glycerophosphate oxidase, cap domain"/>
    <property type="match status" value="1"/>
</dbReference>
<reference evidence="2 3" key="1">
    <citation type="submission" date="2021-07" db="EMBL/GenBank/DDBJ databases">
        <title>Paenibacillus radiodurans sp. nov., isolated from the southeastern edge of Tengger Desert.</title>
        <authorList>
            <person name="Zhang G."/>
        </authorList>
    </citation>
    <scope>NUCLEOTIDE SEQUENCE [LARGE SCALE GENOMIC DNA]</scope>
    <source>
        <strain evidence="2 3">CCM 7311</strain>
    </source>
</reference>
<proteinExistence type="predicted"/>
<dbReference type="EMBL" id="JAHZIK010003522">
    <property type="protein sequence ID" value="MBW7462039.1"/>
    <property type="molecule type" value="Genomic_DNA"/>
</dbReference>
<dbReference type="InterPro" id="IPR031656">
    <property type="entry name" value="DAO_C"/>
</dbReference>
<comment type="caution">
    <text evidence="2">The sequence shown here is derived from an EMBL/GenBank/DDBJ whole genome shotgun (WGS) entry which is preliminary data.</text>
</comment>
<feature type="domain" description="Alpha-glycerophosphate oxidase C-terminal" evidence="1">
    <location>
        <begin position="19"/>
        <end position="116"/>
    </location>
</feature>
<dbReference type="Pfam" id="PF16901">
    <property type="entry name" value="DAO_C"/>
    <property type="match status" value="1"/>
</dbReference>
<feature type="non-terminal residue" evidence="2">
    <location>
        <position position="131"/>
    </location>
</feature>
<organism evidence="2 3">
    <name type="scientific">Paenibacillus sepulcri</name>
    <dbReference type="NCBI Taxonomy" id="359917"/>
    <lineage>
        <taxon>Bacteria</taxon>
        <taxon>Bacillati</taxon>
        <taxon>Bacillota</taxon>
        <taxon>Bacilli</taxon>
        <taxon>Bacillales</taxon>
        <taxon>Paenibacillaceae</taxon>
        <taxon>Paenibacillus</taxon>
    </lineage>
</organism>
<sequence length="131" mass="14731">GGSKGFGAFIADQTSRGVKLGLSTEAAERLARFYGSNVGSLHQIMKDRKQEQVQSGLPLELFASLEYALNEEMTFTPMDFWIRRTGALFFDISRVYRWKEAVHAWMGKRLNWTEAQSSSYKAELDAGLEAA</sequence>
<evidence type="ECO:0000259" key="1">
    <source>
        <dbReference type="Pfam" id="PF16901"/>
    </source>
</evidence>
<dbReference type="InterPro" id="IPR038299">
    <property type="entry name" value="DAO_C_sf"/>
</dbReference>
<feature type="non-terminal residue" evidence="2">
    <location>
        <position position="1"/>
    </location>
</feature>
<gene>
    <name evidence="2" type="ORF">K0U00_49125</name>
</gene>
<evidence type="ECO:0000313" key="2">
    <source>
        <dbReference type="EMBL" id="MBW7462039.1"/>
    </source>
</evidence>
<dbReference type="Proteomes" id="UP001519887">
    <property type="component" value="Unassembled WGS sequence"/>
</dbReference>
<name>A0ABS7CM80_9BACL</name>
<keyword evidence="3" id="KW-1185">Reference proteome</keyword>